<dbReference type="EMBL" id="JPMV01000024">
    <property type="protein sequence ID" value="KGI81017.1"/>
    <property type="molecule type" value="Genomic_DNA"/>
</dbReference>
<dbReference type="InterPro" id="IPR051791">
    <property type="entry name" value="Pra-immunoreactive"/>
</dbReference>
<feature type="region of interest" description="Disordered" evidence="1">
    <location>
        <begin position="1"/>
        <end position="38"/>
    </location>
</feature>
<feature type="compositionally biased region" description="Basic and acidic residues" evidence="1">
    <location>
        <begin position="17"/>
        <end position="31"/>
    </location>
</feature>
<dbReference type="InterPro" id="IPR016795">
    <property type="entry name" value="UCP021697"/>
</dbReference>
<proteinExistence type="predicted"/>
<evidence type="ECO:0000313" key="4">
    <source>
        <dbReference type="EMBL" id="KGI81017.1"/>
    </source>
</evidence>
<keyword evidence="2" id="KW-1133">Transmembrane helix</keyword>
<feature type="transmembrane region" description="Helical" evidence="2">
    <location>
        <begin position="73"/>
        <end position="96"/>
    </location>
</feature>
<dbReference type="AlphaFoldDB" id="A0A099D5F8"/>
<dbReference type="Proteomes" id="UP000029737">
    <property type="component" value="Unassembled WGS sequence"/>
</dbReference>
<keyword evidence="2" id="KW-0472">Membrane</keyword>
<organism evidence="3 6">
    <name type="scientific">Actinopolyspora erythraea</name>
    <dbReference type="NCBI Taxonomy" id="414996"/>
    <lineage>
        <taxon>Bacteria</taxon>
        <taxon>Bacillati</taxon>
        <taxon>Actinomycetota</taxon>
        <taxon>Actinomycetes</taxon>
        <taxon>Actinopolysporales</taxon>
        <taxon>Actinopolysporaceae</taxon>
        <taxon>Actinopolyspora</taxon>
    </lineage>
</organism>
<keyword evidence="2" id="KW-0812">Transmembrane</keyword>
<sequence>MGRILGSWLSGPASVRESGEPEQRWRGERLGLPEQGSGAVAPTGRRALGFLIDILLAALVAGLFTAPELPGNWSLLSWALITVLPVAFFGFTPGMAVTRVWVARVDGTPAVGLPRALLRCVLTAVIVPAVLWNMDGRSWHDRLSGTVVLRR</sequence>
<gene>
    <name evidence="3" type="ORF">CDG81_16410</name>
    <name evidence="4" type="ORF">IL38_13335</name>
</gene>
<name>A0A099D5F8_9ACTN</name>
<reference evidence="4 5" key="1">
    <citation type="journal article" date="2014" name="PLoS ONE">
        <title>Identification and Characterization of a New Erythromycin Biosynthetic Gene Cluster in Actinopolyspora erythraea YIM90600, a Novel Erythronolide-Producing Halophilic Actinomycete Isolated from Salt Field.</title>
        <authorList>
            <person name="Chen D."/>
            <person name="Feng J."/>
            <person name="Huang L."/>
            <person name="Zhang Q."/>
            <person name="Wu J."/>
            <person name="Zhu X."/>
            <person name="Duan Y."/>
            <person name="Xu Z."/>
        </authorList>
    </citation>
    <scope>NUCLEOTIDE SEQUENCE [LARGE SCALE GENOMIC DNA]</scope>
    <source>
        <strain evidence="4 5">YIM90600</strain>
    </source>
</reference>
<reference evidence="3 6" key="2">
    <citation type="submission" date="2017-08" db="EMBL/GenBank/DDBJ databases">
        <title>The complete genome sequence of moderately halophilic actinomycete Actinopolyspora erythraea YIM 90600, the producer of novel erythromycin, novel actinopolysporins A-C and tubercidin.</title>
        <authorList>
            <person name="Yin M."/>
            <person name="Tang S."/>
        </authorList>
    </citation>
    <scope>NUCLEOTIDE SEQUENCE [LARGE SCALE GENOMIC DNA]</scope>
    <source>
        <strain evidence="3 6">YIM 90600</strain>
    </source>
</reference>
<feature type="transmembrane region" description="Helical" evidence="2">
    <location>
        <begin position="116"/>
        <end position="134"/>
    </location>
</feature>
<dbReference type="PANTHER" id="PTHR36115">
    <property type="entry name" value="PROLINE-RICH ANTIGEN HOMOLOG-RELATED"/>
    <property type="match status" value="1"/>
</dbReference>
<evidence type="ECO:0000256" key="1">
    <source>
        <dbReference type="SAM" id="MobiDB-lite"/>
    </source>
</evidence>
<dbReference type="KEGG" id="aey:CDG81_16410"/>
<evidence type="ECO:0000313" key="6">
    <source>
        <dbReference type="Proteomes" id="UP000215043"/>
    </source>
</evidence>
<dbReference type="eggNOG" id="COG1714">
    <property type="taxonomic scope" value="Bacteria"/>
</dbReference>
<evidence type="ECO:0000256" key="2">
    <source>
        <dbReference type="SAM" id="Phobius"/>
    </source>
</evidence>
<dbReference type="OrthoDB" id="5187110at2"/>
<evidence type="ECO:0000313" key="3">
    <source>
        <dbReference type="EMBL" id="ASU79591.1"/>
    </source>
</evidence>
<protein>
    <submittedName>
        <fullName evidence="4">Membrane protein</fullName>
    </submittedName>
    <submittedName>
        <fullName evidence="3">RDD family protein</fullName>
    </submittedName>
</protein>
<keyword evidence="5" id="KW-1185">Reference proteome</keyword>
<dbReference type="EMBL" id="CP022752">
    <property type="protein sequence ID" value="ASU79591.1"/>
    <property type="molecule type" value="Genomic_DNA"/>
</dbReference>
<accession>A0A099D5F8</accession>
<dbReference type="HOGENOM" id="CLU_110186_0_0_11"/>
<feature type="transmembrane region" description="Helical" evidence="2">
    <location>
        <begin position="47"/>
        <end position="66"/>
    </location>
</feature>
<dbReference type="Proteomes" id="UP000215043">
    <property type="component" value="Chromosome"/>
</dbReference>
<evidence type="ECO:0000313" key="5">
    <source>
        <dbReference type="Proteomes" id="UP000029737"/>
    </source>
</evidence>
<dbReference type="PANTHER" id="PTHR36115:SF6">
    <property type="entry name" value="PROLINE-RICH ANTIGEN HOMOLOG"/>
    <property type="match status" value="1"/>
</dbReference>
<dbReference type="RefSeq" id="WP_043574186.1">
    <property type="nucleotide sequence ID" value="NZ_CP022752.1"/>
</dbReference>
<dbReference type="PIRSF" id="PIRSF021697">
    <property type="entry name" value="UCP021697"/>
    <property type="match status" value="1"/>
</dbReference>